<dbReference type="PATRIC" id="fig|391037.6.peg.2117"/>
<dbReference type="Gene3D" id="3.90.550.10">
    <property type="entry name" value="Spore Coat Polysaccharide Biosynthesis Protein SpsA, Chain A"/>
    <property type="match status" value="1"/>
</dbReference>
<dbReference type="PANTHER" id="PTHR42883">
    <property type="entry name" value="GLUCOSE-1-PHOSPHATE THYMIDYLTRANSFERASE"/>
    <property type="match status" value="1"/>
</dbReference>
<dbReference type="Pfam" id="PF00483">
    <property type="entry name" value="NTP_transferase"/>
    <property type="match status" value="1"/>
</dbReference>
<reference evidence="3" key="1">
    <citation type="submission" date="2007-10" db="EMBL/GenBank/DDBJ databases">
        <title>Complete sequence of Salinispora arenicola CNS-205.</title>
        <authorList>
            <consortium name="US DOE Joint Genome Institute"/>
            <person name="Copeland A."/>
            <person name="Lucas S."/>
            <person name="Lapidus A."/>
            <person name="Barry K."/>
            <person name="Glavina del Rio T."/>
            <person name="Dalin E."/>
            <person name="Tice H."/>
            <person name="Pitluck S."/>
            <person name="Foster B."/>
            <person name="Schmutz J."/>
            <person name="Larimer F."/>
            <person name="Land M."/>
            <person name="Hauser L."/>
            <person name="Kyrpides N."/>
            <person name="Ivanova N."/>
            <person name="Jensen P.R."/>
            <person name="Moore B.S."/>
            <person name="Penn K."/>
            <person name="Jenkins C."/>
            <person name="Udwary D."/>
            <person name="Xiang L."/>
            <person name="Gontang E."/>
            <person name="Richardson P."/>
        </authorList>
    </citation>
    <scope>NUCLEOTIDE SEQUENCE [LARGE SCALE GENOMIC DNA]</scope>
    <source>
        <strain evidence="3">CNS-205</strain>
    </source>
</reference>
<dbReference type="GO" id="GO:0016740">
    <property type="term" value="F:transferase activity"/>
    <property type="evidence" value="ECO:0007669"/>
    <property type="project" value="UniProtKB-KW"/>
</dbReference>
<dbReference type="KEGG" id="saq:Sare_2096"/>
<gene>
    <name evidence="3" type="ordered locus">Sare_2096</name>
</gene>
<dbReference type="Pfam" id="PF24894">
    <property type="entry name" value="Hexapep_GlmU"/>
    <property type="match status" value="1"/>
</dbReference>
<dbReference type="eggNOG" id="COG1209">
    <property type="taxonomic scope" value="Bacteria"/>
</dbReference>
<name>A8LZU8_SALAI</name>
<evidence type="ECO:0000259" key="2">
    <source>
        <dbReference type="Pfam" id="PF24894"/>
    </source>
</evidence>
<dbReference type="OrthoDB" id="9803871at2"/>
<evidence type="ECO:0000259" key="1">
    <source>
        <dbReference type="Pfam" id="PF00483"/>
    </source>
</evidence>
<dbReference type="InterPro" id="IPR005835">
    <property type="entry name" value="NTP_transferase_dom"/>
</dbReference>
<keyword evidence="3" id="KW-0808">Transferase</keyword>
<dbReference type="CDD" id="cd04189">
    <property type="entry name" value="G1P_TT_long"/>
    <property type="match status" value="1"/>
</dbReference>
<dbReference type="HOGENOM" id="CLU_029499_0_1_11"/>
<evidence type="ECO:0000313" key="3">
    <source>
        <dbReference type="EMBL" id="ABV97961.1"/>
    </source>
</evidence>
<dbReference type="EMBL" id="CP000850">
    <property type="protein sequence ID" value="ABV97961.1"/>
    <property type="molecule type" value="Genomic_DNA"/>
</dbReference>
<dbReference type="NCBIfam" id="TIGR01208">
    <property type="entry name" value="rmlA_long"/>
    <property type="match status" value="1"/>
</dbReference>
<proteinExistence type="predicted"/>
<feature type="domain" description="Nucleotidyl transferase" evidence="1">
    <location>
        <begin position="2"/>
        <end position="235"/>
    </location>
</feature>
<sequence>MKALVLSGGMGTRLRPFTHSMPKQLFPVANQPVLAHVLGKIRTLGVTEVGIVVGGGGAAQVEEAIGDGARFGLQVTYVHQHQPRGLAHAVQVAADFLGTDDFLVYLGDNVLTEGLVEFVARFRDERPAAHLLVQKVSDPRSYGVVELDAGRVQRLVEKPASPRSDLAIVGVYLFTHEIHTAIREIRPGRRGELELTDAVQWLVDSGARVEATEYGGNWSDVGQVDDLLECNRHLLTKLDADVAGEVDEVSVVESGVRVEAGARVVRSVLRGPAVIGAETLVEDSVIAPNTSVGAGCVVRRTCLADSIVLDGAQVTGVPQLRGSIVGRSATVTGVAEGVHRLLVGDHSQVEIAR</sequence>
<dbReference type="PANTHER" id="PTHR42883:SF2">
    <property type="entry name" value="THYMIDYLYLTRANSFERASE"/>
    <property type="match status" value="1"/>
</dbReference>
<dbReference type="Gene3D" id="2.160.10.10">
    <property type="entry name" value="Hexapeptide repeat proteins"/>
    <property type="match status" value="1"/>
</dbReference>
<dbReference type="InterPro" id="IPR056818">
    <property type="entry name" value="GlmU/GlgC-like_hexapep"/>
</dbReference>
<dbReference type="InterPro" id="IPR029044">
    <property type="entry name" value="Nucleotide-diphossugar_trans"/>
</dbReference>
<feature type="domain" description="Glucose-1-phosphate adenylyltransferase/Bifunctional protein GlmU-like C-terminal hexapeptide" evidence="2">
    <location>
        <begin position="250"/>
        <end position="316"/>
    </location>
</feature>
<accession>A8LZU8</accession>
<dbReference type="InterPro" id="IPR005908">
    <property type="entry name" value="G1P_thy_trans_l"/>
</dbReference>
<organism evidence="3">
    <name type="scientific">Salinispora arenicola (strain CNS-205)</name>
    <dbReference type="NCBI Taxonomy" id="391037"/>
    <lineage>
        <taxon>Bacteria</taxon>
        <taxon>Bacillati</taxon>
        <taxon>Actinomycetota</taxon>
        <taxon>Actinomycetes</taxon>
        <taxon>Micromonosporales</taxon>
        <taxon>Micromonosporaceae</taxon>
        <taxon>Salinispora</taxon>
    </lineage>
</organism>
<protein>
    <submittedName>
        <fullName evidence="3">Glucose-1-phosphate thymidyltransferase</fullName>
    </submittedName>
</protein>
<dbReference type="AlphaFoldDB" id="A8LZU8"/>
<dbReference type="SUPFAM" id="SSF53448">
    <property type="entry name" value="Nucleotide-diphospho-sugar transferases"/>
    <property type="match status" value="1"/>
</dbReference>
<dbReference type="STRING" id="391037.Sare_2096"/>